<reference evidence="1 2" key="2">
    <citation type="journal article" date="2021" name="Genomics">
        <title>High-quality reference genome for Clonorchis sinensis.</title>
        <authorList>
            <person name="Young N.D."/>
            <person name="Stroehlein A.J."/>
            <person name="Kinkar L."/>
            <person name="Wang T."/>
            <person name="Sohn W.M."/>
            <person name="Chang B.C.H."/>
            <person name="Kaur P."/>
            <person name="Weisz D."/>
            <person name="Dudchenko O."/>
            <person name="Aiden E.L."/>
            <person name="Korhonen P.K."/>
            <person name="Gasser R.B."/>
        </authorList>
    </citation>
    <scope>NUCLEOTIDE SEQUENCE [LARGE SCALE GENOMIC DNA]</scope>
    <source>
        <strain evidence="1">Cs-k2</strain>
    </source>
</reference>
<evidence type="ECO:0000313" key="2">
    <source>
        <dbReference type="Proteomes" id="UP000286415"/>
    </source>
</evidence>
<name>A0A3R7EQ96_CLOSI</name>
<protein>
    <submittedName>
        <fullName evidence="1">Uncharacterized protein</fullName>
    </submittedName>
</protein>
<keyword evidence="2" id="KW-1185">Reference proteome</keyword>
<organism evidence="1 2">
    <name type="scientific">Clonorchis sinensis</name>
    <name type="common">Chinese liver fluke</name>
    <dbReference type="NCBI Taxonomy" id="79923"/>
    <lineage>
        <taxon>Eukaryota</taxon>
        <taxon>Metazoa</taxon>
        <taxon>Spiralia</taxon>
        <taxon>Lophotrochozoa</taxon>
        <taxon>Platyhelminthes</taxon>
        <taxon>Trematoda</taxon>
        <taxon>Digenea</taxon>
        <taxon>Opisthorchiida</taxon>
        <taxon>Opisthorchiata</taxon>
        <taxon>Opisthorchiidae</taxon>
        <taxon>Clonorchis</taxon>
    </lineage>
</organism>
<dbReference type="AlphaFoldDB" id="A0A3R7EQ96"/>
<dbReference type="STRING" id="79923.A0A3R7EQ96"/>
<comment type="caution">
    <text evidence="1">The sequence shown here is derived from an EMBL/GenBank/DDBJ whole genome shotgun (WGS) entry which is preliminary data.</text>
</comment>
<dbReference type="OrthoDB" id="7758825at2759"/>
<dbReference type="EMBL" id="NIRI02000042">
    <property type="protein sequence ID" value="KAG5449919.1"/>
    <property type="molecule type" value="Genomic_DNA"/>
</dbReference>
<accession>A0A3R7EQ96</accession>
<proteinExistence type="predicted"/>
<evidence type="ECO:0000313" key="1">
    <source>
        <dbReference type="EMBL" id="KAG5449919.1"/>
    </source>
</evidence>
<sequence length="267" mass="29762">MKNGLAENFVRTLKSAIISFSPTTFVELDRGIDNFLMQYIPFTGRSPAILLKSRSLRTSLDCAKTADVTFFKGSDLRPATGIVLSSNGKRMVTNLDLDDLSCHRRHIYQVEFITKDQSVNVTPDQTTIILRVSKLVGAPSPSVASAFWPCGCGAAKRKHWLLNAIILIIIGSDVKIQMRPTCVEGVVVTRSPRMSDDRGSNPSTATGYALLMSSNKSETRVQCFSLVWTHRNNYARTGGRQFKREWCEYEQNTYSAKPQIIGLFISL</sequence>
<gene>
    <name evidence="1" type="ORF">CSKR_103644</name>
</gene>
<reference evidence="1 2" key="1">
    <citation type="journal article" date="2018" name="Biotechnol. Adv.">
        <title>Improved genomic resources and new bioinformatic workflow for the carcinogenic parasite Clonorchis sinensis: Biotechnological implications.</title>
        <authorList>
            <person name="Wang D."/>
            <person name="Korhonen P.K."/>
            <person name="Gasser R.B."/>
            <person name="Young N.D."/>
        </authorList>
    </citation>
    <scope>NUCLEOTIDE SEQUENCE [LARGE SCALE GENOMIC DNA]</scope>
    <source>
        <strain evidence="1">Cs-k2</strain>
    </source>
</reference>
<dbReference type="Proteomes" id="UP000286415">
    <property type="component" value="Unassembled WGS sequence"/>
</dbReference>
<dbReference type="InParanoid" id="A0A3R7EQ96"/>